<dbReference type="SUPFAM" id="SSF74650">
    <property type="entry name" value="Galactose mutarotase-like"/>
    <property type="match status" value="1"/>
</dbReference>
<accession>A0A1G9PDK3</accession>
<dbReference type="InterPro" id="IPR015443">
    <property type="entry name" value="Aldose_1-epimerase"/>
</dbReference>
<dbReference type="CDD" id="cd09019">
    <property type="entry name" value="galactose_mutarotase_like"/>
    <property type="match status" value="1"/>
</dbReference>
<dbReference type="PANTHER" id="PTHR10091:SF0">
    <property type="entry name" value="GALACTOSE MUTAROTASE"/>
    <property type="match status" value="1"/>
</dbReference>
<keyword evidence="12" id="KW-1185">Reference proteome</keyword>
<evidence type="ECO:0000256" key="6">
    <source>
        <dbReference type="ARBA" id="ARBA00023235"/>
    </source>
</evidence>
<sequence>MSLILSTLPGDAEGRRADCVRLTNRSGAYVELTNYGARVVSVCVPDRTGRIGHVVLGFPSAEGYAQDSCYIGATVGRFANRIRNASFALDGTSFRLDANEAPNHNHGGFQGFDRKFFITRTEEDTVHFDLLSEDGDGGYPGALALTVSYTWTDAHELQIRYSAVTDQPTLANLTNHSYFCLGQPVAGHVLTLRADAFLETDGRHIPTGRFTPLPARTFRLGDQDSLNTCYVLTDEPGPVATLSHPETGRKLEVFTTYPGLLVYTGEYLGSTVPGHDGKPYGPFDGLCLECQYFPDSPNQPAFPSPVLRPGERYEQSISFRFSLL</sequence>
<protein>
    <recommendedName>
        <fullName evidence="8">Aldose 1-epimerase</fullName>
        <ecNumber evidence="8">5.1.3.3</ecNumber>
    </recommendedName>
</protein>
<organism evidence="11 12">
    <name type="scientific">Siphonobacter aquaeclarae</name>
    <dbReference type="NCBI Taxonomy" id="563176"/>
    <lineage>
        <taxon>Bacteria</taxon>
        <taxon>Pseudomonadati</taxon>
        <taxon>Bacteroidota</taxon>
        <taxon>Cytophagia</taxon>
        <taxon>Cytophagales</taxon>
        <taxon>Cytophagaceae</taxon>
        <taxon>Siphonobacter</taxon>
    </lineage>
</organism>
<dbReference type="Proteomes" id="UP000198901">
    <property type="component" value="Unassembled WGS sequence"/>
</dbReference>
<evidence type="ECO:0000256" key="3">
    <source>
        <dbReference type="ARBA" id="ARBA00006206"/>
    </source>
</evidence>
<feature type="binding site" evidence="10">
    <location>
        <begin position="176"/>
        <end position="178"/>
    </location>
    <ligand>
        <name>beta-D-galactose</name>
        <dbReference type="ChEBI" id="CHEBI:27667"/>
    </ligand>
</feature>
<evidence type="ECO:0000256" key="4">
    <source>
        <dbReference type="ARBA" id="ARBA00011245"/>
    </source>
</evidence>
<evidence type="ECO:0000256" key="8">
    <source>
        <dbReference type="PIRNR" id="PIRNR005096"/>
    </source>
</evidence>
<keyword evidence="6 8" id="KW-0413">Isomerase</keyword>
<reference evidence="11 12" key="1">
    <citation type="submission" date="2016-10" db="EMBL/GenBank/DDBJ databases">
        <authorList>
            <person name="de Groot N.N."/>
        </authorList>
    </citation>
    <scope>NUCLEOTIDE SEQUENCE [LARGE SCALE GENOMIC DNA]</scope>
    <source>
        <strain evidence="11 12">DSM 21668</strain>
    </source>
</reference>
<dbReference type="GO" id="GO:0030246">
    <property type="term" value="F:carbohydrate binding"/>
    <property type="evidence" value="ECO:0007669"/>
    <property type="project" value="InterPro"/>
</dbReference>
<feature type="active site" description="Proton donor" evidence="9">
    <location>
        <position position="176"/>
    </location>
</feature>
<dbReference type="InterPro" id="IPR014718">
    <property type="entry name" value="GH-type_carb-bd"/>
</dbReference>
<dbReference type="RefSeq" id="WP_093201570.1">
    <property type="nucleotide sequence ID" value="NZ_FNGS01000004.1"/>
</dbReference>
<proteinExistence type="inferred from homology"/>
<feature type="active site" description="Proton acceptor" evidence="9">
    <location>
        <position position="289"/>
    </location>
</feature>
<dbReference type="InterPro" id="IPR008183">
    <property type="entry name" value="Aldose_1/G6P_1-epimerase"/>
</dbReference>
<evidence type="ECO:0000256" key="9">
    <source>
        <dbReference type="PIRSR" id="PIRSR005096-1"/>
    </source>
</evidence>
<evidence type="ECO:0000313" key="12">
    <source>
        <dbReference type="Proteomes" id="UP000198901"/>
    </source>
</evidence>
<comment type="pathway">
    <text evidence="2 8">Carbohydrate metabolism; hexose metabolism.</text>
</comment>
<name>A0A1G9PDK3_9BACT</name>
<dbReference type="InterPro" id="IPR047215">
    <property type="entry name" value="Galactose_mutarotase-like"/>
</dbReference>
<evidence type="ECO:0000256" key="2">
    <source>
        <dbReference type="ARBA" id="ARBA00005028"/>
    </source>
</evidence>
<dbReference type="EC" id="5.1.3.3" evidence="8"/>
<comment type="catalytic activity">
    <reaction evidence="8">
        <text>alpha-D-glucose = beta-D-glucose</text>
        <dbReference type="Rhea" id="RHEA:10264"/>
        <dbReference type="ChEBI" id="CHEBI:15903"/>
        <dbReference type="ChEBI" id="CHEBI:17925"/>
        <dbReference type="EC" id="5.1.3.3"/>
    </reaction>
</comment>
<keyword evidence="7 8" id="KW-0119">Carbohydrate metabolism</keyword>
<keyword evidence="5" id="KW-0106">Calcium</keyword>
<evidence type="ECO:0000313" key="11">
    <source>
        <dbReference type="EMBL" id="SDL96829.1"/>
    </source>
</evidence>
<comment type="cofactor">
    <cofactor evidence="1">
        <name>Ca(2+)</name>
        <dbReference type="ChEBI" id="CHEBI:29108"/>
    </cofactor>
</comment>
<dbReference type="InterPro" id="IPR011013">
    <property type="entry name" value="Gal_mutarotase_sf_dom"/>
</dbReference>
<dbReference type="GO" id="GO:0033499">
    <property type="term" value="P:galactose catabolic process via UDP-galactose, Leloir pathway"/>
    <property type="evidence" value="ECO:0007669"/>
    <property type="project" value="TreeGrafter"/>
</dbReference>
<comment type="similarity">
    <text evidence="3 8">Belongs to the aldose epimerase family.</text>
</comment>
<evidence type="ECO:0000256" key="10">
    <source>
        <dbReference type="PIRSR" id="PIRSR005096-3"/>
    </source>
</evidence>
<dbReference type="GO" id="GO:0004034">
    <property type="term" value="F:aldose 1-epimerase activity"/>
    <property type="evidence" value="ECO:0007669"/>
    <property type="project" value="UniProtKB-EC"/>
</dbReference>
<dbReference type="PIRSF" id="PIRSF005096">
    <property type="entry name" value="GALM"/>
    <property type="match status" value="1"/>
</dbReference>
<evidence type="ECO:0000256" key="1">
    <source>
        <dbReference type="ARBA" id="ARBA00001913"/>
    </source>
</evidence>
<dbReference type="Gene3D" id="2.70.98.10">
    <property type="match status" value="1"/>
</dbReference>
<comment type="subunit">
    <text evidence="4">Monomer.</text>
</comment>
<dbReference type="STRING" id="563176.SAMN04488090_2136"/>
<dbReference type="GO" id="GO:0005737">
    <property type="term" value="C:cytoplasm"/>
    <property type="evidence" value="ECO:0007669"/>
    <property type="project" value="TreeGrafter"/>
</dbReference>
<dbReference type="GO" id="GO:0006006">
    <property type="term" value="P:glucose metabolic process"/>
    <property type="evidence" value="ECO:0007669"/>
    <property type="project" value="TreeGrafter"/>
</dbReference>
<dbReference type="UniPathway" id="UPA00242"/>
<feature type="binding site" evidence="10">
    <location>
        <begin position="80"/>
        <end position="81"/>
    </location>
    <ligand>
        <name>beta-D-galactose</name>
        <dbReference type="ChEBI" id="CHEBI:27667"/>
    </ligand>
</feature>
<gene>
    <name evidence="11" type="ORF">SAMN04488090_2136</name>
</gene>
<dbReference type="EMBL" id="FNGS01000004">
    <property type="protein sequence ID" value="SDL96829.1"/>
    <property type="molecule type" value="Genomic_DNA"/>
</dbReference>
<dbReference type="OrthoDB" id="9779408at2"/>
<dbReference type="AlphaFoldDB" id="A0A1G9PDK3"/>
<dbReference type="PANTHER" id="PTHR10091">
    <property type="entry name" value="ALDOSE-1-EPIMERASE"/>
    <property type="match status" value="1"/>
</dbReference>
<evidence type="ECO:0000256" key="7">
    <source>
        <dbReference type="ARBA" id="ARBA00023277"/>
    </source>
</evidence>
<dbReference type="Pfam" id="PF01263">
    <property type="entry name" value="Aldose_epim"/>
    <property type="match status" value="1"/>
</dbReference>
<evidence type="ECO:0000256" key="5">
    <source>
        <dbReference type="ARBA" id="ARBA00022837"/>
    </source>
</evidence>